<name>A0AAE3KZU0_9FIRM</name>
<evidence type="ECO:0000259" key="7">
    <source>
        <dbReference type="Pfam" id="PF12890"/>
    </source>
</evidence>
<dbReference type="Proteomes" id="UP001205748">
    <property type="component" value="Unassembled WGS sequence"/>
</dbReference>
<dbReference type="InterPro" id="IPR002195">
    <property type="entry name" value="Dihydroorotase_CS"/>
</dbReference>
<protein>
    <recommendedName>
        <fullName evidence="6">Dihydroorotase</fullName>
        <shortName evidence="6">DHOase</shortName>
        <ecNumber evidence="6">3.5.2.3</ecNumber>
    </recommendedName>
</protein>
<dbReference type="NCBIfam" id="TIGR00857">
    <property type="entry name" value="pyrC_multi"/>
    <property type="match status" value="1"/>
</dbReference>
<dbReference type="GO" id="GO:0004038">
    <property type="term" value="F:allantoinase activity"/>
    <property type="evidence" value="ECO:0007669"/>
    <property type="project" value="TreeGrafter"/>
</dbReference>
<comment type="similarity">
    <text evidence="2 6">Belongs to the metallo-dependent hydrolases superfamily. DHOase family. Class I DHOase subfamily.</text>
</comment>
<dbReference type="AlphaFoldDB" id="A0AAE3KZU0"/>
<dbReference type="Pfam" id="PF12890">
    <property type="entry name" value="DHOase"/>
    <property type="match status" value="1"/>
</dbReference>
<evidence type="ECO:0000256" key="1">
    <source>
        <dbReference type="ARBA" id="ARBA00002368"/>
    </source>
</evidence>
<feature type="binding site" evidence="6">
    <location>
        <position position="233"/>
    </location>
    <ligand>
        <name>Zn(2+)</name>
        <dbReference type="ChEBI" id="CHEBI:29105"/>
        <label>2</label>
    </ligand>
</feature>
<keyword evidence="4 6" id="KW-0378">Hydrolase</keyword>
<reference evidence="8" key="1">
    <citation type="submission" date="2022-07" db="EMBL/GenBank/DDBJ databases">
        <title>Enhanced cultured diversity of the mouse gut microbiota enables custom-made synthetic communities.</title>
        <authorList>
            <person name="Afrizal A."/>
        </authorList>
    </citation>
    <scope>NUCLEOTIDE SEQUENCE</scope>
    <source>
        <strain evidence="8">DSM 28593</strain>
    </source>
</reference>
<dbReference type="GO" id="GO:0008270">
    <property type="term" value="F:zinc ion binding"/>
    <property type="evidence" value="ECO:0007669"/>
    <property type="project" value="UniProtKB-UniRule"/>
</dbReference>
<keyword evidence="6" id="KW-0862">Zinc</keyword>
<dbReference type="GO" id="GO:0006145">
    <property type="term" value="P:purine nucleobase catabolic process"/>
    <property type="evidence" value="ECO:0007669"/>
    <property type="project" value="TreeGrafter"/>
</dbReference>
<dbReference type="GO" id="GO:0044205">
    <property type="term" value="P:'de novo' UMP biosynthetic process"/>
    <property type="evidence" value="ECO:0007669"/>
    <property type="project" value="UniProtKB-UniRule"/>
</dbReference>
<dbReference type="PANTHER" id="PTHR43668">
    <property type="entry name" value="ALLANTOINASE"/>
    <property type="match status" value="1"/>
</dbReference>
<dbReference type="GO" id="GO:0005737">
    <property type="term" value="C:cytoplasm"/>
    <property type="evidence" value="ECO:0007669"/>
    <property type="project" value="TreeGrafter"/>
</dbReference>
<accession>A0AAE3KZU0</accession>
<gene>
    <name evidence="6" type="primary">pyrC</name>
    <name evidence="8" type="ORF">NSA47_12155</name>
</gene>
<dbReference type="EMBL" id="JANKAS010000012">
    <property type="protein sequence ID" value="MCR1899730.1"/>
    <property type="molecule type" value="Genomic_DNA"/>
</dbReference>
<feature type="binding site" evidence="6">
    <location>
        <position position="153"/>
    </location>
    <ligand>
        <name>Zn(2+)</name>
        <dbReference type="ChEBI" id="CHEBI:29105"/>
        <label>2</label>
    </ligand>
</feature>
<feature type="binding site" evidence="6">
    <location>
        <position position="153"/>
    </location>
    <ligand>
        <name>Zn(2+)</name>
        <dbReference type="ChEBI" id="CHEBI:29105"/>
        <label>1</label>
    </ligand>
</feature>
<evidence type="ECO:0000256" key="5">
    <source>
        <dbReference type="ARBA" id="ARBA00022975"/>
    </source>
</evidence>
<organism evidence="8 9">
    <name type="scientific">Irregularibacter muris</name>
    <dbReference type="NCBI Taxonomy" id="1796619"/>
    <lineage>
        <taxon>Bacteria</taxon>
        <taxon>Bacillati</taxon>
        <taxon>Bacillota</taxon>
        <taxon>Clostridia</taxon>
        <taxon>Eubacteriales</taxon>
        <taxon>Eubacteriaceae</taxon>
        <taxon>Irregularibacter</taxon>
    </lineage>
</organism>
<feature type="binding site" evidence="6">
    <location>
        <position position="61"/>
    </location>
    <ligand>
        <name>Zn(2+)</name>
        <dbReference type="ChEBI" id="CHEBI:29105"/>
        <label>1</label>
    </ligand>
</feature>
<dbReference type="SUPFAM" id="SSF51338">
    <property type="entry name" value="Composite domain of metallo-dependent hydrolases"/>
    <property type="match status" value="1"/>
</dbReference>
<dbReference type="Gene3D" id="2.30.40.10">
    <property type="entry name" value="Urease, subunit C, domain 1"/>
    <property type="match status" value="1"/>
</dbReference>
<dbReference type="PROSITE" id="PS00482">
    <property type="entry name" value="DIHYDROOROTASE_1"/>
    <property type="match status" value="1"/>
</dbReference>
<keyword evidence="5 6" id="KW-0665">Pyrimidine biosynthesis</keyword>
<comment type="pathway">
    <text evidence="6">Pyrimidine metabolism; UMP biosynthesis via de novo pathway; (S)-dihydroorotate from bicarbonate: step 3/3.</text>
</comment>
<dbReference type="CDD" id="cd01317">
    <property type="entry name" value="DHOase_IIa"/>
    <property type="match status" value="1"/>
</dbReference>
<comment type="caution">
    <text evidence="8">The sequence shown here is derived from an EMBL/GenBank/DDBJ whole genome shotgun (WGS) entry which is preliminary data.</text>
</comment>
<dbReference type="Gene3D" id="3.20.20.140">
    <property type="entry name" value="Metal-dependent hydrolases"/>
    <property type="match status" value="1"/>
</dbReference>
<feature type="active site" evidence="6">
    <location>
        <position position="306"/>
    </location>
</feature>
<dbReference type="InterPro" id="IPR004722">
    <property type="entry name" value="DHOase"/>
</dbReference>
<evidence type="ECO:0000256" key="6">
    <source>
        <dbReference type="HAMAP-Rule" id="MF_00220"/>
    </source>
</evidence>
<comment type="catalytic activity">
    <reaction evidence="6">
        <text>(S)-dihydroorotate + H2O = N-carbamoyl-L-aspartate + H(+)</text>
        <dbReference type="Rhea" id="RHEA:24296"/>
        <dbReference type="ChEBI" id="CHEBI:15377"/>
        <dbReference type="ChEBI" id="CHEBI:15378"/>
        <dbReference type="ChEBI" id="CHEBI:30864"/>
        <dbReference type="ChEBI" id="CHEBI:32814"/>
        <dbReference type="EC" id="3.5.2.3"/>
    </reaction>
</comment>
<dbReference type="InterPro" id="IPR032466">
    <property type="entry name" value="Metal_Hydrolase"/>
</dbReference>
<feature type="binding site" evidence="6">
    <location>
        <position position="95"/>
    </location>
    <ligand>
        <name>substrate</name>
    </ligand>
</feature>
<feature type="binding site" evidence="6">
    <location>
        <position position="306"/>
    </location>
    <ligand>
        <name>Zn(2+)</name>
        <dbReference type="ChEBI" id="CHEBI:29105"/>
        <label>1</label>
    </ligand>
</feature>
<dbReference type="HAMAP" id="MF_00220_B">
    <property type="entry name" value="PyrC_classI_B"/>
    <property type="match status" value="1"/>
</dbReference>
<feature type="domain" description="Dihydroorotase catalytic" evidence="7">
    <location>
        <begin position="53"/>
        <end position="236"/>
    </location>
</feature>
<evidence type="ECO:0000256" key="3">
    <source>
        <dbReference type="ARBA" id="ARBA00022723"/>
    </source>
</evidence>
<dbReference type="InterPro" id="IPR050138">
    <property type="entry name" value="DHOase/Allantoinase_Hydrolase"/>
</dbReference>
<evidence type="ECO:0000256" key="2">
    <source>
        <dbReference type="ARBA" id="ARBA00010286"/>
    </source>
</evidence>
<keyword evidence="9" id="KW-1185">Reference proteome</keyword>
<dbReference type="InterPro" id="IPR011059">
    <property type="entry name" value="Metal-dep_hydrolase_composite"/>
</dbReference>
<keyword evidence="3 6" id="KW-0479">Metal-binding</keyword>
<feature type="binding site" evidence="6">
    <location>
        <position position="279"/>
    </location>
    <ligand>
        <name>substrate</name>
    </ligand>
</feature>
<feature type="binding site" evidence="6">
    <location>
        <position position="310"/>
    </location>
    <ligand>
        <name>substrate</name>
    </ligand>
</feature>
<feature type="binding site" evidence="6">
    <location>
        <begin position="63"/>
        <end position="65"/>
    </location>
    <ligand>
        <name>substrate</name>
    </ligand>
</feature>
<comment type="cofactor">
    <cofactor evidence="6">
        <name>Zn(2+)</name>
        <dbReference type="ChEBI" id="CHEBI:29105"/>
    </cofactor>
    <text evidence="6">Binds 2 Zn(2+) ions per subunit.</text>
</comment>
<dbReference type="PROSITE" id="PS00483">
    <property type="entry name" value="DIHYDROOROTASE_2"/>
    <property type="match status" value="1"/>
</dbReference>
<evidence type="ECO:0000313" key="9">
    <source>
        <dbReference type="Proteomes" id="UP001205748"/>
    </source>
</evidence>
<feature type="binding site" evidence="6">
    <location>
        <position position="180"/>
    </location>
    <ligand>
        <name>Zn(2+)</name>
        <dbReference type="ChEBI" id="CHEBI:29105"/>
        <label>2</label>
    </ligand>
</feature>
<dbReference type="SUPFAM" id="SSF51556">
    <property type="entry name" value="Metallo-dependent hydrolases"/>
    <property type="match status" value="1"/>
</dbReference>
<comment type="function">
    <text evidence="1 6">Catalyzes the reversible cyclization of carbamoyl aspartate to dihydroorotate.</text>
</comment>
<evidence type="ECO:0000256" key="4">
    <source>
        <dbReference type="ARBA" id="ARBA00022801"/>
    </source>
</evidence>
<evidence type="ECO:0000313" key="8">
    <source>
        <dbReference type="EMBL" id="MCR1899730.1"/>
    </source>
</evidence>
<dbReference type="EC" id="3.5.2.3" evidence="6"/>
<dbReference type="PANTHER" id="PTHR43668:SF2">
    <property type="entry name" value="ALLANTOINASE"/>
    <property type="match status" value="1"/>
</dbReference>
<feature type="binding site" evidence="6">
    <location>
        <begin position="324"/>
        <end position="325"/>
    </location>
    <ligand>
        <name>substrate</name>
    </ligand>
</feature>
<dbReference type="GO" id="GO:0004151">
    <property type="term" value="F:dihydroorotase activity"/>
    <property type="evidence" value="ECO:0007669"/>
    <property type="project" value="UniProtKB-UniRule"/>
</dbReference>
<proteinExistence type="inferred from homology"/>
<dbReference type="RefSeq" id="WP_257532376.1">
    <property type="nucleotide sequence ID" value="NZ_JANKAS010000012.1"/>
</dbReference>
<sequence>MKKLLITGGRVLDPKSNRDGIFDILVEEGKIKAIEENIALEDVPRIEAQALWVMPGLIDMHVHLREPGFEHKETIKSGTKSAAAGGFTTIACMPNTQPVVDQASLVEYIQIKAQREGFVKVRPIGAISKGLQGEELAPMGEMMDAGAVAFSDDGNPVVSSSLMKKALEYASMWKAVIISHCEEPSLSKGGLMNEGEMSTILGMQGIPSAAEEIMVARDIALARYTGCRVHIAHVSTAAGVELIRRAKRQGVAITAEATPHHFSLTDRAVEGYDADTKVNPPLRTQEDVEAVLKGLQDGTIDVIATDHAPHHRDEKKQEYKLAPFGIVGLETALPLAITHLIRKNILSPLQLVEKMSLHPARILNLSAGTLQVGQEADITIIDPQAEKKIDKNQLYSQGRNTPFHGQSLYGQVLYTIVDGIVVKNLEWIEKGE</sequence>
<feature type="binding site" evidence="6">
    <location>
        <position position="63"/>
    </location>
    <ligand>
        <name>Zn(2+)</name>
        <dbReference type="ChEBI" id="CHEBI:29105"/>
        <label>1</label>
    </ligand>
</feature>
<dbReference type="InterPro" id="IPR024403">
    <property type="entry name" value="DHOase_cat"/>
</dbReference>